<evidence type="ECO:0008006" key="4">
    <source>
        <dbReference type="Google" id="ProtNLM"/>
    </source>
</evidence>
<dbReference type="InterPro" id="IPR021851">
    <property type="entry name" value="DUF3455"/>
</dbReference>
<name>A0A9P3LEX3_9APHY</name>
<reference evidence="2 3" key="1">
    <citation type="submission" date="2021-08" db="EMBL/GenBank/DDBJ databases">
        <title>Draft Genome Sequence of Phanerochaete sordida strain YK-624.</title>
        <authorList>
            <person name="Mori T."/>
            <person name="Dohra H."/>
            <person name="Suzuki T."/>
            <person name="Kawagishi H."/>
            <person name="Hirai H."/>
        </authorList>
    </citation>
    <scope>NUCLEOTIDE SEQUENCE [LARGE SCALE GENOMIC DNA]</scope>
    <source>
        <strain evidence="2 3">YK-624</strain>
    </source>
</reference>
<organism evidence="2 3">
    <name type="scientific">Phanerochaete sordida</name>
    <dbReference type="NCBI Taxonomy" id="48140"/>
    <lineage>
        <taxon>Eukaryota</taxon>
        <taxon>Fungi</taxon>
        <taxon>Dikarya</taxon>
        <taxon>Basidiomycota</taxon>
        <taxon>Agaricomycotina</taxon>
        <taxon>Agaricomycetes</taxon>
        <taxon>Polyporales</taxon>
        <taxon>Phanerochaetaceae</taxon>
        <taxon>Phanerochaete</taxon>
    </lineage>
</organism>
<keyword evidence="3" id="KW-1185">Reference proteome</keyword>
<keyword evidence="1" id="KW-0732">Signal</keyword>
<dbReference type="Proteomes" id="UP000703269">
    <property type="component" value="Unassembled WGS sequence"/>
</dbReference>
<sequence>MLAACILTFLTAASVAFAAPSPKTRCNTSKDTLVMPSTANSGSLPLVAPPAGGPSFIGVGVGVQNYTCASTGTYSSTGAVAELFDVSCLPEPTFSMITTLAYDVWKDAPKGVTVQSVINGLAALQPAFVLGQHYFIVNPLTGSGTSPKWDFTSASEAGNPNAFVVGAKTGDVPAPTNPTTNVDWLSLKGVQGELATAIYRMDTQGGQPPASCTPGTPDISVRYSSLYMLYGSSV</sequence>
<evidence type="ECO:0000313" key="3">
    <source>
        <dbReference type="Proteomes" id="UP000703269"/>
    </source>
</evidence>
<dbReference type="Pfam" id="PF11937">
    <property type="entry name" value="DUF3455"/>
    <property type="match status" value="1"/>
</dbReference>
<evidence type="ECO:0000256" key="1">
    <source>
        <dbReference type="SAM" id="SignalP"/>
    </source>
</evidence>
<gene>
    <name evidence="2" type="ORF">PsYK624_088660</name>
</gene>
<feature type="chain" id="PRO_5040141423" description="Malate dehydrogenase" evidence="1">
    <location>
        <begin position="19"/>
        <end position="234"/>
    </location>
</feature>
<comment type="caution">
    <text evidence="2">The sequence shown here is derived from an EMBL/GenBank/DDBJ whole genome shotgun (WGS) entry which is preliminary data.</text>
</comment>
<protein>
    <recommendedName>
        <fullName evidence="4">Malate dehydrogenase</fullName>
    </recommendedName>
</protein>
<dbReference type="AlphaFoldDB" id="A0A9P3LEX3"/>
<accession>A0A9P3LEX3</accession>
<proteinExistence type="predicted"/>
<dbReference type="PANTHER" id="PTHR35567">
    <property type="entry name" value="MALATE DEHYDROGENASE (AFU_ORTHOLOGUE AFUA_2G13800)"/>
    <property type="match status" value="1"/>
</dbReference>
<dbReference type="EMBL" id="BPQB01000028">
    <property type="protein sequence ID" value="GJE92710.1"/>
    <property type="molecule type" value="Genomic_DNA"/>
</dbReference>
<dbReference type="OrthoDB" id="1859733at2759"/>
<dbReference type="PANTHER" id="PTHR35567:SF1">
    <property type="entry name" value="CONSERVED FUNGAL PROTEIN (AFU_ORTHOLOGUE AFUA_1G14230)"/>
    <property type="match status" value="1"/>
</dbReference>
<feature type="signal peptide" evidence="1">
    <location>
        <begin position="1"/>
        <end position="18"/>
    </location>
</feature>
<evidence type="ECO:0000313" key="2">
    <source>
        <dbReference type="EMBL" id="GJE92710.1"/>
    </source>
</evidence>